<accession>A0A3M4K4R7</accession>
<proteinExistence type="predicted"/>
<dbReference type="EMBL" id="RBRB01000416">
    <property type="protein sequence ID" value="RMQ24215.1"/>
    <property type="molecule type" value="Genomic_DNA"/>
</dbReference>
<comment type="caution">
    <text evidence="1">The sequence shown here is derived from an EMBL/GenBank/DDBJ whole genome shotgun (WGS) entry which is preliminary data.</text>
</comment>
<evidence type="ECO:0000313" key="1">
    <source>
        <dbReference type="EMBL" id="RMQ24215.1"/>
    </source>
</evidence>
<name>A0A3M4K4R7_PSESF</name>
<protein>
    <submittedName>
        <fullName evidence="1">Transcriptional regulator, TetR family</fullName>
    </submittedName>
</protein>
<sequence length="77" mass="8208">MEKSAGRGRPSLSVERIIATALETVDEVGAQAFNTRAGQRRTFLAKGLRIRGRAPLWRAAQASGHLAVAGVADTHRA</sequence>
<gene>
    <name evidence="1" type="ORF">ALQ07_101966</name>
</gene>
<dbReference type="AlphaFoldDB" id="A0A3M4K4R7"/>
<dbReference type="Gene3D" id="1.10.10.60">
    <property type="entry name" value="Homeodomain-like"/>
    <property type="match status" value="1"/>
</dbReference>
<dbReference type="Proteomes" id="UP000273140">
    <property type="component" value="Unassembled WGS sequence"/>
</dbReference>
<reference evidence="1 2" key="1">
    <citation type="submission" date="2018-08" db="EMBL/GenBank/DDBJ databases">
        <title>Recombination of ecologically and evolutionarily significant loci maintains genetic cohesion in the Pseudomonas syringae species complex.</title>
        <authorList>
            <person name="Dillon M."/>
            <person name="Thakur S."/>
            <person name="Almeida R.N.D."/>
            <person name="Weir B.S."/>
            <person name="Guttman D.S."/>
        </authorList>
    </citation>
    <scope>NUCLEOTIDE SEQUENCE [LARGE SCALE GENOMIC DNA]</scope>
    <source>
        <strain evidence="1 2">ICMP 19074</strain>
    </source>
</reference>
<organism evidence="1 2">
    <name type="scientific">Pseudomonas syringae pv. actinidiae</name>
    <dbReference type="NCBI Taxonomy" id="103796"/>
    <lineage>
        <taxon>Bacteria</taxon>
        <taxon>Pseudomonadati</taxon>
        <taxon>Pseudomonadota</taxon>
        <taxon>Gammaproteobacteria</taxon>
        <taxon>Pseudomonadales</taxon>
        <taxon>Pseudomonadaceae</taxon>
        <taxon>Pseudomonas</taxon>
        <taxon>Pseudomonas syringae</taxon>
    </lineage>
</organism>
<evidence type="ECO:0000313" key="2">
    <source>
        <dbReference type="Proteomes" id="UP000273140"/>
    </source>
</evidence>